<accession>A1ZLT3</accession>
<protein>
    <submittedName>
        <fullName evidence="2">Uncharacterized protein</fullName>
    </submittedName>
</protein>
<feature type="compositionally biased region" description="Basic residues" evidence="1">
    <location>
        <begin position="103"/>
        <end position="115"/>
    </location>
</feature>
<dbReference type="AlphaFoldDB" id="A1ZLT3"/>
<comment type="caution">
    <text evidence="2">The sequence shown here is derived from an EMBL/GenBank/DDBJ whole genome shotgun (WGS) entry which is preliminary data.</text>
</comment>
<sequence length="255" mass="29920">MSVQEKFFKRSVQLLVTLSLMAGGWFSGVAQEDNRTLKNPNRSRFRTKVKKQNDRKTTNYTGNIRVSKSRRNKRSLAIHRLKARGKNNPKKLSQFTGNYTLRKSSRKKMSARSKRLSGVMSYRAKRSSIASRRGNASSFRGRMRYVNVKAHRARKARKISSFMGKTTHRLRRRGPHTPRSSSVTSYRAPRSRSFRRTANYSKRRLKRGFSRRNVNPPAYKRNRSNKLQYNSRETKWMMPKPRKVDKKRSKGSDDE</sequence>
<proteinExistence type="predicted"/>
<keyword evidence="3" id="KW-1185">Reference proteome</keyword>
<feature type="region of interest" description="Disordered" evidence="1">
    <location>
        <begin position="162"/>
        <end position="255"/>
    </location>
</feature>
<feature type="compositionally biased region" description="Basic residues" evidence="1">
    <location>
        <begin position="240"/>
        <end position="249"/>
    </location>
</feature>
<evidence type="ECO:0000313" key="3">
    <source>
        <dbReference type="Proteomes" id="UP000004095"/>
    </source>
</evidence>
<reference evidence="2 3" key="1">
    <citation type="submission" date="2007-01" db="EMBL/GenBank/DDBJ databases">
        <authorList>
            <person name="Haygood M."/>
            <person name="Podell S."/>
            <person name="Anderson C."/>
            <person name="Hopkinson B."/>
            <person name="Roe K."/>
            <person name="Barbeau K."/>
            <person name="Gaasterland T."/>
            <person name="Ferriera S."/>
            <person name="Johnson J."/>
            <person name="Kravitz S."/>
            <person name="Beeson K."/>
            <person name="Sutton G."/>
            <person name="Rogers Y.-H."/>
            <person name="Friedman R."/>
            <person name="Frazier M."/>
            <person name="Venter J.C."/>
        </authorList>
    </citation>
    <scope>NUCLEOTIDE SEQUENCE [LARGE SCALE GENOMIC DNA]</scope>
    <source>
        <strain evidence="2 3">ATCC 23134</strain>
    </source>
</reference>
<name>A1ZLT3_MICM2</name>
<dbReference type="EMBL" id="AAWS01000014">
    <property type="protein sequence ID" value="EAY28837.1"/>
    <property type="molecule type" value="Genomic_DNA"/>
</dbReference>
<feature type="region of interest" description="Disordered" evidence="1">
    <location>
        <begin position="102"/>
        <end position="135"/>
    </location>
</feature>
<organism evidence="2 3">
    <name type="scientific">Microscilla marina ATCC 23134</name>
    <dbReference type="NCBI Taxonomy" id="313606"/>
    <lineage>
        <taxon>Bacteria</taxon>
        <taxon>Pseudomonadati</taxon>
        <taxon>Bacteroidota</taxon>
        <taxon>Cytophagia</taxon>
        <taxon>Cytophagales</taxon>
        <taxon>Microscillaceae</taxon>
        <taxon>Microscilla</taxon>
    </lineage>
</organism>
<dbReference type="Proteomes" id="UP000004095">
    <property type="component" value="Unassembled WGS sequence"/>
</dbReference>
<dbReference type="RefSeq" id="WP_002697645.1">
    <property type="nucleotide sequence ID" value="NZ_AAWS01000014.1"/>
</dbReference>
<evidence type="ECO:0000313" key="2">
    <source>
        <dbReference type="EMBL" id="EAY28837.1"/>
    </source>
</evidence>
<evidence type="ECO:0000256" key="1">
    <source>
        <dbReference type="SAM" id="MobiDB-lite"/>
    </source>
</evidence>
<gene>
    <name evidence="2" type="ORF">M23134_07935</name>
</gene>
<feature type="compositionally biased region" description="Basic residues" evidence="1">
    <location>
        <begin position="189"/>
        <end position="210"/>
    </location>
</feature>
<feature type="compositionally biased region" description="Basic residues" evidence="1">
    <location>
        <begin position="166"/>
        <end position="176"/>
    </location>
</feature>